<dbReference type="InterPro" id="IPR016195">
    <property type="entry name" value="Pol/histidinol_Pase-like"/>
</dbReference>
<dbReference type="Gene3D" id="3.20.20.140">
    <property type="entry name" value="Metal-dependent hydrolases"/>
    <property type="match status" value="1"/>
</dbReference>
<dbReference type="SUPFAM" id="SSF89550">
    <property type="entry name" value="PHP domain-like"/>
    <property type="match status" value="1"/>
</dbReference>
<protein>
    <recommendedName>
        <fullName evidence="3">Polymerase/histidinol phosphatase N-terminal domain-containing protein</fullName>
    </recommendedName>
</protein>
<evidence type="ECO:0000313" key="2">
    <source>
        <dbReference type="Proteomes" id="UP001500469"/>
    </source>
</evidence>
<comment type="caution">
    <text evidence="1">The sequence shown here is derived from an EMBL/GenBank/DDBJ whole genome shotgun (WGS) entry which is preliminary data.</text>
</comment>
<evidence type="ECO:0008006" key="3">
    <source>
        <dbReference type="Google" id="ProtNLM"/>
    </source>
</evidence>
<accession>A0ABN1N0G0</accession>
<name>A0ABN1N0G0_9BACT</name>
<proteinExistence type="predicted"/>
<organism evidence="1 2">
    <name type="scientific">Algoriphagus jejuensis</name>
    <dbReference type="NCBI Taxonomy" id="419934"/>
    <lineage>
        <taxon>Bacteria</taxon>
        <taxon>Pseudomonadati</taxon>
        <taxon>Bacteroidota</taxon>
        <taxon>Cytophagia</taxon>
        <taxon>Cytophagales</taxon>
        <taxon>Cyclobacteriaceae</taxon>
        <taxon>Algoriphagus</taxon>
    </lineage>
</organism>
<evidence type="ECO:0000313" key="1">
    <source>
        <dbReference type="EMBL" id="GAA0878994.1"/>
    </source>
</evidence>
<sequence length="439" mass="50609">MIKRVFKVVFAFTFVGLLLLLGYLFAKPMYNKWVVYPRLEQGRQEIWDAYRKPLEVIPFTGYTGVTHAHSFWSHDSRGTLKEILAGAKQAELDFIFFADHAHDKLDTFPRSFHGEFEGVIFEAGTETSGSYGGGMMITPLREGILHLSIAEDSLIYQVVAQGGLVTYVHTEKDHDWDNLDYQAMEIYNIHTDLLDEDGILPFLINHLVNGDKYRHWSYRELYDRQSAILANWDRINQNRKVTGVGSVDAHNNQNIRARYLENGEVEWVGNNAKTISIREPGFLEKILLEEPDENGWAFKMELDTYFHSFNFVNNTVFASEFSSRKIKEGIEKGNAFVAFEGLAKAEGFQYFALNEKSELAGILGDSLAVQVANQLKVLSPFPARYRLIHDGELLLETRESSYEFDFSPENQKGNYRIEADLWLNDEWVNWIFTNPIYLY</sequence>
<reference evidence="1 2" key="1">
    <citation type="journal article" date="2019" name="Int. J. Syst. Evol. Microbiol.">
        <title>The Global Catalogue of Microorganisms (GCM) 10K type strain sequencing project: providing services to taxonomists for standard genome sequencing and annotation.</title>
        <authorList>
            <consortium name="The Broad Institute Genomics Platform"/>
            <consortium name="The Broad Institute Genome Sequencing Center for Infectious Disease"/>
            <person name="Wu L."/>
            <person name="Ma J."/>
        </authorList>
    </citation>
    <scope>NUCLEOTIDE SEQUENCE [LARGE SCALE GENOMIC DNA]</scope>
    <source>
        <strain evidence="1 2">JCM 16112</strain>
    </source>
</reference>
<gene>
    <name evidence="1" type="ORF">GCM10009119_19620</name>
</gene>
<dbReference type="RefSeq" id="WP_343850954.1">
    <property type="nucleotide sequence ID" value="NZ_BAAAFI010000008.1"/>
</dbReference>
<dbReference type="Proteomes" id="UP001500469">
    <property type="component" value="Unassembled WGS sequence"/>
</dbReference>
<keyword evidence="2" id="KW-1185">Reference proteome</keyword>
<dbReference type="EMBL" id="BAAAFI010000008">
    <property type="protein sequence ID" value="GAA0878994.1"/>
    <property type="molecule type" value="Genomic_DNA"/>
</dbReference>